<comment type="subcellular location">
    <subcellularLocation>
        <location evidence="1 9">Nucleus</location>
    </subcellularLocation>
</comment>
<sequence length="442" mass="49439">MPIYTTSNLAKQLRENWLSKYPSDTYNTGSINLDDSLTSLNWLQNLKILRVPNPSPSPNCESARVLTTSMGRRGGVSEEADDNGVLRVVQDDGESDSRLKYSHFMYLNNSKNTNKHQTIDYKTNSCVKPPFSYAALICMAMKASPSNKMTLSAIYSWITDNFVYYRMADPSWQNSIRHNLSLNKCFQKVPRRKDEPGKGGFWKVNPEYIDQIENGILKKRKHNDLNYTPLKRSRSDISCQSDSLNSQSGPDWEGNKAAEMLSNVIHLPPTDEVSNDFNLNFLFDQDITVGDVKVKTEAIIDEVDYGSLMALSPPDSDGSNADDISMDNFFCSNILNKPVNSSMNGRGHSLDGSLTNNPLDLTVKGTGIKHWWAGNDMCSNSFNLSAETRDFLNSTIFTICDSADGLNTPESSSPLPENPHPWAESRTHSDDMTATFDIDTIM</sequence>
<proteinExistence type="inferred from homology"/>
<dbReference type="GO" id="GO:0030030">
    <property type="term" value="P:cell projection organization"/>
    <property type="evidence" value="ECO:0007669"/>
    <property type="project" value="UniProtKB-KW"/>
</dbReference>
<dbReference type="PROSITE" id="PS50039">
    <property type="entry name" value="FORK_HEAD_3"/>
    <property type="match status" value="1"/>
</dbReference>
<gene>
    <name evidence="13 14 15" type="primary">LOC115213529</name>
</gene>
<evidence type="ECO:0000256" key="8">
    <source>
        <dbReference type="ARBA" id="ARBA00034770"/>
    </source>
</evidence>
<name>A0A6P7SJJ3_9MOLL</name>
<feature type="domain" description="Fork-head" evidence="11">
    <location>
        <begin position="128"/>
        <end position="222"/>
    </location>
</feature>
<dbReference type="FunFam" id="1.10.10.10:FF:000030">
    <property type="entry name" value="Forkhead box protein K2"/>
    <property type="match status" value="1"/>
</dbReference>
<dbReference type="Proteomes" id="UP000515154">
    <property type="component" value="Linkage group LG6"/>
</dbReference>
<reference evidence="13 14" key="1">
    <citation type="submission" date="2025-08" db="UniProtKB">
        <authorList>
            <consortium name="RefSeq"/>
        </authorList>
    </citation>
    <scope>IDENTIFICATION</scope>
</reference>
<dbReference type="RefSeq" id="XP_029638410.1">
    <property type="nucleotide sequence ID" value="XM_029782550.2"/>
</dbReference>
<dbReference type="GO" id="GO:0005634">
    <property type="term" value="C:nucleus"/>
    <property type="evidence" value="ECO:0007669"/>
    <property type="project" value="UniProtKB-SubCell"/>
</dbReference>
<evidence type="ECO:0000256" key="1">
    <source>
        <dbReference type="ARBA" id="ARBA00004123"/>
    </source>
</evidence>
<evidence type="ECO:0000313" key="12">
    <source>
        <dbReference type="Proteomes" id="UP000515154"/>
    </source>
</evidence>
<feature type="DNA-binding region" description="Fork-head" evidence="9">
    <location>
        <begin position="128"/>
        <end position="222"/>
    </location>
</feature>
<dbReference type="PROSITE" id="PS00658">
    <property type="entry name" value="FORK_HEAD_2"/>
    <property type="match status" value="1"/>
</dbReference>
<dbReference type="InterPro" id="IPR030456">
    <property type="entry name" value="TF_fork_head_CS_2"/>
</dbReference>
<dbReference type="InterPro" id="IPR001766">
    <property type="entry name" value="Fork_head_dom"/>
</dbReference>
<dbReference type="PANTHER" id="PTHR46805:SF1">
    <property type="entry name" value="FORKHEAD BOX PROTEIN J1"/>
    <property type="match status" value="1"/>
</dbReference>
<dbReference type="RefSeq" id="XP_029638409.1">
    <property type="nucleotide sequence ID" value="XM_029782549.2"/>
</dbReference>
<keyword evidence="3" id="KW-0805">Transcription regulation</keyword>
<evidence type="ECO:0000256" key="9">
    <source>
        <dbReference type="PROSITE-ProRule" id="PRU00089"/>
    </source>
</evidence>
<dbReference type="KEGG" id="osn:115213529"/>
<dbReference type="InterPro" id="IPR036390">
    <property type="entry name" value="WH_DNA-bd_sf"/>
</dbReference>
<evidence type="ECO:0000313" key="13">
    <source>
        <dbReference type="RefSeq" id="XP_029638409.1"/>
    </source>
</evidence>
<evidence type="ECO:0000256" key="3">
    <source>
        <dbReference type="ARBA" id="ARBA00023015"/>
    </source>
</evidence>
<evidence type="ECO:0000259" key="11">
    <source>
        <dbReference type="PROSITE" id="PS50039"/>
    </source>
</evidence>
<evidence type="ECO:0000256" key="10">
    <source>
        <dbReference type="SAM" id="MobiDB-lite"/>
    </source>
</evidence>
<evidence type="ECO:0000313" key="14">
    <source>
        <dbReference type="RefSeq" id="XP_029638410.1"/>
    </source>
</evidence>
<dbReference type="SUPFAM" id="SSF46785">
    <property type="entry name" value="Winged helix' DNA-binding domain"/>
    <property type="match status" value="1"/>
</dbReference>
<dbReference type="AlphaFoldDB" id="A0A6P7SJJ3"/>
<keyword evidence="5" id="KW-0010">Activator</keyword>
<evidence type="ECO:0000256" key="4">
    <source>
        <dbReference type="ARBA" id="ARBA00023125"/>
    </source>
</evidence>
<keyword evidence="4 9" id="KW-0238">DNA-binding</keyword>
<evidence type="ECO:0000256" key="5">
    <source>
        <dbReference type="ARBA" id="ARBA00023159"/>
    </source>
</evidence>
<dbReference type="Gene3D" id="1.10.10.10">
    <property type="entry name" value="Winged helix-like DNA-binding domain superfamily/Winged helix DNA-binding domain"/>
    <property type="match status" value="1"/>
</dbReference>
<feature type="region of interest" description="Disordered" evidence="10">
    <location>
        <begin position="407"/>
        <end position="427"/>
    </location>
</feature>
<dbReference type="Pfam" id="PF00250">
    <property type="entry name" value="Forkhead"/>
    <property type="match status" value="1"/>
</dbReference>
<evidence type="ECO:0000256" key="6">
    <source>
        <dbReference type="ARBA" id="ARBA00023163"/>
    </source>
</evidence>
<evidence type="ECO:0000256" key="2">
    <source>
        <dbReference type="ARBA" id="ARBA00022794"/>
    </source>
</evidence>
<dbReference type="InterPro" id="IPR047512">
    <property type="entry name" value="FH_FOXJ1"/>
</dbReference>
<dbReference type="InterPro" id="IPR047513">
    <property type="entry name" value="FOXJ1"/>
</dbReference>
<comment type="similarity">
    <text evidence="8">Belongs to the FOXJ1 family.</text>
</comment>
<protein>
    <submittedName>
        <fullName evidence="13 14">Forkhead box protein J1-B-like</fullName>
    </submittedName>
</protein>
<dbReference type="PROSITE" id="PS00657">
    <property type="entry name" value="FORK_HEAD_1"/>
    <property type="match status" value="1"/>
</dbReference>
<dbReference type="PRINTS" id="PR00053">
    <property type="entry name" value="FORKHEAD"/>
</dbReference>
<accession>A0A6P7SJJ3</accession>
<dbReference type="CDD" id="cd20023">
    <property type="entry name" value="FH_FOXJ1"/>
    <property type="match status" value="1"/>
</dbReference>
<dbReference type="InterPro" id="IPR018122">
    <property type="entry name" value="TF_fork_head_CS_1"/>
</dbReference>
<dbReference type="RefSeq" id="XP_036359918.1">
    <property type="nucleotide sequence ID" value="XM_036504025.1"/>
</dbReference>
<keyword evidence="7 9" id="KW-0539">Nucleus</keyword>
<keyword evidence="2" id="KW-0970">Cilium biogenesis/degradation</keyword>
<evidence type="ECO:0000313" key="15">
    <source>
        <dbReference type="RefSeq" id="XP_036359918.1"/>
    </source>
</evidence>
<dbReference type="GO" id="GO:0000981">
    <property type="term" value="F:DNA-binding transcription factor activity, RNA polymerase II-specific"/>
    <property type="evidence" value="ECO:0007669"/>
    <property type="project" value="TreeGrafter"/>
</dbReference>
<dbReference type="PANTHER" id="PTHR46805">
    <property type="entry name" value="FORKHEAD BOX PROTEIN J1"/>
    <property type="match status" value="1"/>
</dbReference>
<keyword evidence="6" id="KW-0804">Transcription</keyword>
<evidence type="ECO:0000256" key="7">
    <source>
        <dbReference type="ARBA" id="ARBA00023242"/>
    </source>
</evidence>
<dbReference type="SMART" id="SM00339">
    <property type="entry name" value="FH"/>
    <property type="match status" value="1"/>
</dbReference>
<dbReference type="InterPro" id="IPR036388">
    <property type="entry name" value="WH-like_DNA-bd_sf"/>
</dbReference>
<organism evidence="12 14">
    <name type="scientific">Octopus sinensis</name>
    <name type="common">East Asian common octopus</name>
    <dbReference type="NCBI Taxonomy" id="2607531"/>
    <lineage>
        <taxon>Eukaryota</taxon>
        <taxon>Metazoa</taxon>
        <taxon>Spiralia</taxon>
        <taxon>Lophotrochozoa</taxon>
        <taxon>Mollusca</taxon>
        <taxon>Cephalopoda</taxon>
        <taxon>Coleoidea</taxon>
        <taxon>Octopodiformes</taxon>
        <taxon>Octopoda</taxon>
        <taxon>Incirrata</taxon>
        <taxon>Octopodidae</taxon>
        <taxon>Octopus</taxon>
    </lineage>
</organism>
<keyword evidence="12" id="KW-1185">Reference proteome</keyword>
<dbReference type="GO" id="GO:0000978">
    <property type="term" value="F:RNA polymerase II cis-regulatory region sequence-specific DNA binding"/>
    <property type="evidence" value="ECO:0007669"/>
    <property type="project" value="TreeGrafter"/>
</dbReference>